<keyword evidence="4" id="KW-1185">Reference proteome</keyword>
<dbReference type="STRING" id="29172.A0A0D8XVJ4"/>
<proteinExistence type="predicted"/>
<accession>A0A0D8XVJ4</accession>
<organism evidence="3 4">
    <name type="scientific">Dictyocaulus viviparus</name>
    <name type="common">Bovine lungworm</name>
    <dbReference type="NCBI Taxonomy" id="29172"/>
    <lineage>
        <taxon>Eukaryota</taxon>
        <taxon>Metazoa</taxon>
        <taxon>Ecdysozoa</taxon>
        <taxon>Nematoda</taxon>
        <taxon>Chromadorea</taxon>
        <taxon>Rhabditida</taxon>
        <taxon>Rhabditina</taxon>
        <taxon>Rhabditomorpha</taxon>
        <taxon>Strongyloidea</taxon>
        <taxon>Metastrongylidae</taxon>
        <taxon>Dictyocaulus</taxon>
    </lineage>
</organism>
<feature type="chain" id="PRO_5002335990" description="Carboxylesterase type B domain-containing protein" evidence="1">
    <location>
        <begin position="21"/>
        <end position="86"/>
    </location>
</feature>
<dbReference type="OrthoDB" id="19653at2759"/>
<dbReference type="InterPro" id="IPR029058">
    <property type="entry name" value="AB_hydrolase_fold"/>
</dbReference>
<name>A0A0D8XVJ4_DICVI</name>
<sequence>MSYLKAIVLLSALIVFDVRSIIVKISTGKLHGYQTMSDSGKLVNIFKQIPYAAPPVGHLRFQKPRPPDKWEGIREASGIDSYPINN</sequence>
<reference evidence="4" key="2">
    <citation type="journal article" date="2016" name="Sci. Rep.">
        <title>Dictyocaulus viviparus genome, variome and transcriptome elucidate lungworm biology and support future intervention.</title>
        <authorList>
            <person name="McNulty S.N."/>
            <person name="Strube C."/>
            <person name="Rosa B.A."/>
            <person name="Martin J.C."/>
            <person name="Tyagi R."/>
            <person name="Choi Y.J."/>
            <person name="Wang Q."/>
            <person name="Hallsworth Pepin K."/>
            <person name="Zhang X."/>
            <person name="Ozersky P."/>
            <person name="Wilson R.K."/>
            <person name="Sternberg P.W."/>
            <person name="Gasser R.B."/>
            <person name="Mitreva M."/>
        </authorList>
    </citation>
    <scope>NUCLEOTIDE SEQUENCE [LARGE SCALE GENOMIC DNA]</scope>
    <source>
        <strain evidence="4">HannoverDv2000</strain>
    </source>
</reference>
<gene>
    <name evidence="3" type="ORF">DICVIV_06078</name>
</gene>
<dbReference type="AlphaFoldDB" id="A0A0D8XVJ4"/>
<dbReference type="InterPro" id="IPR002018">
    <property type="entry name" value="CarbesteraseB"/>
</dbReference>
<dbReference type="SUPFAM" id="SSF53474">
    <property type="entry name" value="alpha/beta-Hydrolases"/>
    <property type="match status" value="1"/>
</dbReference>
<dbReference type="EMBL" id="KN716291">
    <property type="protein sequence ID" value="KJH47832.1"/>
    <property type="molecule type" value="Genomic_DNA"/>
</dbReference>
<dbReference type="Pfam" id="PF00135">
    <property type="entry name" value="COesterase"/>
    <property type="match status" value="1"/>
</dbReference>
<evidence type="ECO:0000256" key="1">
    <source>
        <dbReference type="SAM" id="SignalP"/>
    </source>
</evidence>
<keyword evidence="1" id="KW-0732">Signal</keyword>
<reference evidence="3 4" key="1">
    <citation type="submission" date="2013-11" db="EMBL/GenBank/DDBJ databases">
        <title>Draft genome of the bovine lungworm Dictyocaulus viviparus.</title>
        <authorList>
            <person name="Mitreva M."/>
        </authorList>
    </citation>
    <scope>NUCLEOTIDE SEQUENCE [LARGE SCALE GENOMIC DNA]</scope>
    <source>
        <strain evidence="3 4">HannoverDv2000</strain>
    </source>
</reference>
<feature type="domain" description="Carboxylesterase type B" evidence="2">
    <location>
        <begin position="21"/>
        <end position="77"/>
    </location>
</feature>
<evidence type="ECO:0000259" key="2">
    <source>
        <dbReference type="Pfam" id="PF00135"/>
    </source>
</evidence>
<protein>
    <recommendedName>
        <fullName evidence="2">Carboxylesterase type B domain-containing protein</fullName>
    </recommendedName>
</protein>
<dbReference type="PANTHER" id="PTHR45580:SF6">
    <property type="entry name" value="CARBOXYLESTERASE TYPE B DOMAIN-CONTAINING PROTEIN"/>
    <property type="match status" value="1"/>
</dbReference>
<dbReference type="Gene3D" id="3.40.50.1820">
    <property type="entry name" value="alpha/beta hydrolase"/>
    <property type="match status" value="1"/>
</dbReference>
<feature type="signal peptide" evidence="1">
    <location>
        <begin position="1"/>
        <end position="20"/>
    </location>
</feature>
<evidence type="ECO:0000313" key="3">
    <source>
        <dbReference type="EMBL" id="KJH47832.1"/>
    </source>
</evidence>
<evidence type="ECO:0000313" key="4">
    <source>
        <dbReference type="Proteomes" id="UP000053766"/>
    </source>
</evidence>
<dbReference type="Proteomes" id="UP000053766">
    <property type="component" value="Unassembled WGS sequence"/>
</dbReference>
<dbReference type="PANTHER" id="PTHR45580">
    <property type="entry name" value="PROTEIN CBG05369"/>
    <property type="match status" value="1"/>
</dbReference>